<comment type="caution">
    <text evidence="3">The sequence shown here is derived from an EMBL/GenBank/DDBJ whole genome shotgun (WGS) entry which is preliminary data.</text>
</comment>
<gene>
    <name evidence="3" type="ORF">Taro_001412</name>
</gene>
<feature type="compositionally biased region" description="Basic residues" evidence="1">
    <location>
        <begin position="170"/>
        <end position="180"/>
    </location>
</feature>
<feature type="compositionally biased region" description="Polar residues" evidence="1">
    <location>
        <begin position="88"/>
        <end position="107"/>
    </location>
</feature>
<feature type="compositionally biased region" description="Low complexity" evidence="1">
    <location>
        <begin position="181"/>
        <end position="196"/>
    </location>
</feature>
<feature type="region of interest" description="Disordered" evidence="1">
    <location>
        <begin position="51"/>
        <end position="202"/>
    </location>
</feature>
<feature type="domain" description="FCP1 homology" evidence="2">
    <location>
        <begin position="534"/>
        <end position="658"/>
    </location>
</feature>
<sequence length="658" mass="74300">MRKKHSDENFKVPLPTGVQVIENVLDKGPNLSLQVVDENRNLQTGNTADIKRQRNLSHSSEAESEGFKLITYSRRSSKAGHMRKKKNQNTSQENLQKNVSHNKNSSIVKPAETGFWRKKNNDASFGESSLGVDGKEDGPMREGRQADRASTVSTDSDPKKANFLDSTTNKHTRRRRRKNKTSSNARQVSVSEQRVSVSKESENIDSVKNGDLHHEILSKSDMAKENNINQRMSVKQDSSDVRVNSTIIAVKETDQHRSPRHSVKTPVFKYTYSKRFKNSGQREKGPHKSSYLNSQDNKNDLCNGSSSILDATEADCKRVENDNASFNASPLLAKKDGGSSMNTQTSPTSLNHSDINSNFHEVNKMDLDRIKKPRTRRGRKKKNKTPICTNQLPVSEKDMSVCVKSEIIEVEKSGMDSEICSKSEIGNVESNSGRTYIKRKNRAKKEMEMVTANKNGSLDSAQLCTPKMLKPKNEDLCQWKGEILIGEMSNGKDGERCPHSSVQGVTDDIMLDTTTNESITFDNMAMPLQRPLINDGKKKLLILDLNGLLVDVLYERHPFRRPPIRVSGKSVYKRPFCERFLDFCFERFNVGVWSSRQRKNIDVVVNFLFGEKRSRLLFVWVSDSFVFKSHWEDQRAAGCIAPCEEGKTSEELGVVCPL</sequence>
<feature type="region of interest" description="Disordered" evidence="1">
    <location>
        <begin position="335"/>
        <end position="356"/>
    </location>
</feature>
<dbReference type="SUPFAM" id="SSF56784">
    <property type="entry name" value="HAD-like"/>
    <property type="match status" value="1"/>
</dbReference>
<accession>A0A843THT3</accession>
<dbReference type="AlphaFoldDB" id="A0A843THT3"/>
<dbReference type="InterPro" id="IPR036412">
    <property type="entry name" value="HAD-like_sf"/>
</dbReference>
<dbReference type="EMBL" id="NMUH01000029">
    <property type="protein sequence ID" value="MQL69114.1"/>
    <property type="molecule type" value="Genomic_DNA"/>
</dbReference>
<dbReference type="InterPro" id="IPR050365">
    <property type="entry name" value="TIM50"/>
</dbReference>
<reference evidence="3" key="1">
    <citation type="submission" date="2017-07" db="EMBL/GenBank/DDBJ databases">
        <title>Taro Niue Genome Assembly and Annotation.</title>
        <authorList>
            <person name="Atibalentja N."/>
            <person name="Keating K."/>
            <person name="Fields C.J."/>
        </authorList>
    </citation>
    <scope>NUCLEOTIDE SEQUENCE</scope>
    <source>
        <strain evidence="3">Niue_2</strain>
        <tissue evidence="3">Leaf</tissue>
    </source>
</reference>
<feature type="compositionally biased region" description="Basic residues" evidence="1">
    <location>
        <begin position="75"/>
        <end position="87"/>
    </location>
</feature>
<dbReference type="InterPro" id="IPR004274">
    <property type="entry name" value="FCP1_dom"/>
</dbReference>
<name>A0A843THT3_COLES</name>
<dbReference type="PROSITE" id="PS50969">
    <property type="entry name" value="FCP1"/>
    <property type="match status" value="1"/>
</dbReference>
<dbReference type="Pfam" id="PF03031">
    <property type="entry name" value="NIF"/>
    <property type="match status" value="1"/>
</dbReference>
<dbReference type="Proteomes" id="UP000652761">
    <property type="component" value="Unassembled WGS sequence"/>
</dbReference>
<proteinExistence type="predicted"/>
<feature type="compositionally biased region" description="Basic and acidic residues" evidence="1">
    <location>
        <begin position="133"/>
        <end position="147"/>
    </location>
</feature>
<feature type="region of interest" description="Disordered" evidence="1">
    <location>
        <begin position="275"/>
        <end position="298"/>
    </location>
</feature>
<dbReference type="Gene3D" id="3.40.50.1000">
    <property type="entry name" value="HAD superfamily/HAD-like"/>
    <property type="match status" value="1"/>
</dbReference>
<keyword evidence="4" id="KW-1185">Reference proteome</keyword>
<evidence type="ECO:0000259" key="2">
    <source>
        <dbReference type="PROSITE" id="PS50969"/>
    </source>
</evidence>
<evidence type="ECO:0000313" key="4">
    <source>
        <dbReference type="Proteomes" id="UP000652761"/>
    </source>
</evidence>
<evidence type="ECO:0000256" key="1">
    <source>
        <dbReference type="SAM" id="MobiDB-lite"/>
    </source>
</evidence>
<protein>
    <recommendedName>
        <fullName evidence="2">FCP1 homology domain-containing protein</fullName>
    </recommendedName>
</protein>
<dbReference type="InterPro" id="IPR023214">
    <property type="entry name" value="HAD_sf"/>
</dbReference>
<dbReference type="PANTHER" id="PTHR12210">
    <property type="entry name" value="DULLARD PROTEIN PHOSPHATASE"/>
    <property type="match status" value="1"/>
</dbReference>
<dbReference type="OrthoDB" id="1711508at2759"/>
<dbReference type="SMART" id="SM00577">
    <property type="entry name" value="CPDc"/>
    <property type="match status" value="1"/>
</dbReference>
<feature type="compositionally biased region" description="Polar residues" evidence="1">
    <location>
        <begin position="339"/>
        <end position="356"/>
    </location>
</feature>
<organism evidence="3 4">
    <name type="scientific">Colocasia esculenta</name>
    <name type="common">Wild taro</name>
    <name type="synonym">Arum esculentum</name>
    <dbReference type="NCBI Taxonomy" id="4460"/>
    <lineage>
        <taxon>Eukaryota</taxon>
        <taxon>Viridiplantae</taxon>
        <taxon>Streptophyta</taxon>
        <taxon>Embryophyta</taxon>
        <taxon>Tracheophyta</taxon>
        <taxon>Spermatophyta</taxon>
        <taxon>Magnoliopsida</taxon>
        <taxon>Liliopsida</taxon>
        <taxon>Araceae</taxon>
        <taxon>Aroideae</taxon>
        <taxon>Colocasieae</taxon>
        <taxon>Colocasia</taxon>
    </lineage>
</organism>
<evidence type="ECO:0000313" key="3">
    <source>
        <dbReference type="EMBL" id="MQL69114.1"/>
    </source>
</evidence>